<name>A0A8E7KY22_9CAUD</name>
<accession>A0A8E7KY22</accession>
<organism evidence="1 2">
    <name type="scientific">Hafnia phage Pocis76</name>
    <dbReference type="NCBI Taxonomy" id="2831174"/>
    <lineage>
        <taxon>Viruses</taxon>
        <taxon>Duplodnaviria</taxon>
        <taxon>Heunggongvirae</taxon>
        <taxon>Uroviricota</taxon>
        <taxon>Caudoviricetes</taxon>
        <taxon>Drexlerviridae</taxon>
        <taxon>Tempevirinae</taxon>
        <taxon>Pocisvirus</taxon>
        <taxon>Pocisvirus pocis76</taxon>
    </lineage>
</organism>
<sequence>MKLTGKIYRDALNTPVFVDTSEMKFSRVSGRAYHDRYVWMEISECWIKIGREYTTAFRSLKQVIPVYDATIEVK</sequence>
<dbReference type="EMBL" id="MW689258">
    <property type="protein sequence ID" value="QVW27778.1"/>
    <property type="molecule type" value="Genomic_DNA"/>
</dbReference>
<evidence type="ECO:0000313" key="2">
    <source>
        <dbReference type="Proteomes" id="UP000678489"/>
    </source>
</evidence>
<dbReference type="Proteomes" id="UP000678489">
    <property type="component" value="Segment"/>
</dbReference>
<reference evidence="1" key="1">
    <citation type="submission" date="2021-03" db="EMBL/GenBank/DDBJ databases">
        <title>Complete genome sequence of Hafnia phage Pocis76.</title>
        <authorList>
            <person name="Dislers A."/>
            <person name="Zrelovs N."/>
            <person name="Kazaks A."/>
        </authorList>
    </citation>
    <scope>NUCLEOTIDE SEQUENCE</scope>
</reference>
<proteinExistence type="predicted"/>
<keyword evidence="2" id="KW-1185">Reference proteome</keyword>
<protein>
    <submittedName>
        <fullName evidence="1">Uncharacterized protein</fullName>
    </submittedName>
</protein>
<evidence type="ECO:0000313" key="1">
    <source>
        <dbReference type="EMBL" id="QVW27778.1"/>
    </source>
</evidence>